<dbReference type="SMART" id="SM00388">
    <property type="entry name" value="HisKA"/>
    <property type="match status" value="1"/>
</dbReference>
<dbReference type="Pfam" id="PF00512">
    <property type="entry name" value="HisKA"/>
    <property type="match status" value="1"/>
</dbReference>
<dbReference type="EMBL" id="MSLT01000024">
    <property type="protein sequence ID" value="OUD11716.1"/>
    <property type="molecule type" value="Genomic_DNA"/>
</dbReference>
<dbReference type="Gene3D" id="6.10.250.690">
    <property type="match status" value="1"/>
</dbReference>
<dbReference type="SMART" id="SM00387">
    <property type="entry name" value="HATPase_c"/>
    <property type="match status" value="1"/>
</dbReference>
<dbReference type="RefSeq" id="WP_086489730.1">
    <property type="nucleotide sequence ID" value="NZ_MSLT01000024.1"/>
</dbReference>
<accession>A0A251X367</accession>
<dbReference type="GO" id="GO:0005886">
    <property type="term" value="C:plasma membrane"/>
    <property type="evidence" value="ECO:0007669"/>
    <property type="project" value="TreeGrafter"/>
</dbReference>
<dbReference type="InterPro" id="IPR004358">
    <property type="entry name" value="Sig_transdc_His_kin-like_C"/>
</dbReference>
<dbReference type="PANTHER" id="PTHR43047">
    <property type="entry name" value="TWO-COMPONENT HISTIDINE PROTEIN KINASE"/>
    <property type="match status" value="1"/>
</dbReference>
<dbReference type="InterPro" id="IPR001789">
    <property type="entry name" value="Sig_transdc_resp-reg_receiver"/>
</dbReference>
<evidence type="ECO:0000256" key="3">
    <source>
        <dbReference type="ARBA" id="ARBA00022553"/>
    </source>
</evidence>
<dbReference type="SUPFAM" id="SSF55874">
    <property type="entry name" value="ATPase domain of HSP90 chaperone/DNA topoisomerase II/histidine kinase"/>
    <property type="match status" value="1"/>
</dbReference>
<evidence type="ECO:0000256" key="5">
    <source>
        <dbReference type="ARBA" id="ARBA00022777"/>
    </source>
</evidence>
<dbReference type="AlphaFoldDB" id="A0A251X367"/>
<feature type="modified residue" description="4-aspartylphosphate" evidence="6">
    <location>
        <position position="60"/>
    </location>
</feature>
<name>A0A251X367_9GAMM</name>
<dbReference type="InterPro" id="IPR036097">
    <property type="entry name" value="HisK_dim/P_sf"/>
</dbReference>
<sequence>MRTLEVVQTGTLLIVDDVPNNLRLLFDYLKHYHFKLRIARDGEDALRQVALAPPDLILLDVMMPVLDGFETCRRLKADEKTAHIPVIFMTALNDTVDKIKGFELGAVDYITKPFHPEEVLMRINTHLTLQKLQRVLLQKNRQLQQQNEELEAFAHTVAHDLKNPLSSIVNFIGVLSEDYLEQFDGQTLQLLKMIEQESLRSFDIIDALLLLASTRRRDIEMNLLNMSSIMRRVQQHLAPMIAEYHAHIIYPNEWPLSKGFAPWVEEIWTNYMSNAIKYGGRPPIVEIGAEAQPDKNRAYFWVKDNGEGLNMAAQQKLFTPFTRIGQSGIEGHGLGLSIVQRIVERFGGEVGVISTPGEGSTFFFTLPIRDSVSLESGEMDALNE</sequence>
<dbReference type="EC" id="2.7.13.3" evidence="2"/>
<dbReference type="PROSITE" id="PS50110">
    <property type="entry name" value="RESPONSE_REGULATORY"/>
    <property type="match status" value="1"/>
</dbReference>
<feature type="coiled-coil region" evidence="7">
    <location>
        <begin position="129"/>
        <end position="156"/>
    </location>
</feature>
<comment type="catalytic activity">
    <reaction evidence="1">
        <text>ATP + protein L-histidine = ADP + protein N-phospho-L-histidine.</text>
        <dbReference type="EC" id="2.7.13.3"/>
    </reaction>
</comment>
<dbReference type="Proteomes" id="UP000194798">
    <property type="component" value="Unassembled WGS sequence"/>
</dbReference>
<dbReference type="CDD" id="cd00082">
    <property type="entry name" value="HisKA"/>
    <property type="match status" value="1"/>
</dbReference>
<dbReference type="InterPro" id="IPR005467">
    <property type="entry name" value="His_kinase_dom"/>
</dbReference>
<dbReference type="PANTHER" id="PTHR43047:SF72">
    <property type="entry name" value="OSMOSENSING HISTIDINE PROTEIN KINASE SLN1"/>
    <property type="match status" value="1"/>
</dbReference>
<evidence type="ECO:0000256" key="1">
    <source>
        <dbReference type="ARBA" id="ARBA00000085"/>
    </source>
</evidence>
<feature type="domain" description="Histidine kinase" evidence="8">
    <location>
        <begin position="156"/>
        <end position="370"/>
    </location>
</feature>
<keyword evidence="7" id="KW-0175">Coiled coil</keyword>
<dbReference type="InterPro" id="IPR036890">
    <property type="entry name" value="HATPase_C_sf"/>
</dbReference>
<dbReference type="Gene3D" id="1.10.287.130">
    <property type="match status" value="1"/>
</dbReference>
<keyword evidence="5" id="KW-0418">Kinase</keyword>
<feature type="domain" description="Response regulatory" evidence="9">
    <location>
        <begin position="11"/>
        <end position="127"/>
    </location>
</feature>
<evidence type="ECO:0000256" key="6">
    <source>
        <dbReference type="PROSITE-ProRule" id="PRU00169"/>
    </source>
</evidence>
<keyword evidence="11" id="KW-1185">Reference proteome</keyword>
<dbReference type="SUPFAM" id="SSF52172">
    <property type="entry name" value="CheY-like"/>
    <property type="match status" value="1"/>
</dbReference>
<evidence type="ECO:0000259" key="9">
    <source>
        <dbReference type="PROSITE" id="PS50110"/>
    </source>
</evidence>
<dbReference type="CDD" id="cd19920">
    <property type="entry name" value="REC_PA4781-like"/>
    <property type="match status" value="1"/>
</dbReference>
<dbReference type="PRINTS" id="PR00344">
    <property type="entry name" value="BCTRLSENSOR"/>
</dbReference>
<dbReference type="GO" id="GO:0000155">
    <property type="term" value="F:phosphorelay sensor kinase activity"/>
    <property type="evidence" value="ECO:0007669"/>
    <property type="project" value="InterPro"/>
</dbReference>
<dbReference type="Gene3D" id="3.30.565.10">
    <property type="entry name" value="Histidine kinase-like ATPase, C-terminal domain"/>
    <property type="match status" value="1"/>
</dbReference>
<dbReference type="Pfam" id="PF00072">
    <property type="entry name" value="Response_reg"/>
    <property type="match status" value="1"/>
</dbReference>
<protein>
    <recommendedName>
        <fullName evidence="2">histidine kinase</fullName>
        <ecNumber evidence="2">2.7.13.3</ecNumber>
    </recommendedName>
</protein>
<dbReference type="SMART" id="SM00448">
    <property type="entry name" value="REC"/>
    <property type="match status" value="1"/>
</dbReference>
<proteinExistence type="predicted"/>
<dbReference type="OrthoDB" id="9802426at2"/>
<evidence type="ECO:0000313" key="10">
    <source>
        <dbReference type="EMBL" id="OUD11716.1"/>
    </source>
</evidence>
<dbReference type="SUPFAM" id="SSF47384">
    <property type="entry name" value="Homodimeric domain of signal transducing histidine kinase"/>
    <property type="match status" value="1"/>
</dbReference>
<dbReference type="InterPro" id="IPR003661">
    <property type="entry name" value="HisK_dim/P_dom"/>
</dbReference>
<evidence type="ECO:0000256" key="2">
    <source>
        <dbReference type="ARBA" id="ARBA00012438"/>
    </source>
</evidence>
<evidence type="ECO:0000259" key="8">
    <source>
        <dbReference type="PROSITE" id="PS50109"/>
    </source>
</evidence>
<reference evidence="10 11" key="1">
    <citation type="submission" date="2016-12" db="EMBL/GenBank/DDBJ databases">
        <title>Thioflexothrix psekupsii D3 genome sequencing and assembly.</title>
        <authorList>
            <person name="Fomenkov A."/>
            <person name="Vincze T."/>
            <person name="Grabovich M."/>
            <person name="Anton B.P."/>
            <person name="Dubinina G."/>
            <person name="Orlova M."/>
            <person name="Belousova E."/>
            <person name="Roberts R.J."/>
        </authorList>
    </citation>
    <scope>NUCLEOTIDE SEQUENCE [LARGE SCALE GENOMIC DNA]</scope>
    <source>
        <strain evidence="10">D3</strain>
    </source>
</reference>
<keyword evidence="3 6" id="KW-0597">Phosphoprotein</keyword>
<dbReference type="GO" id="GO:0009927">
    <property type="term" value="F:histidine phosphotransfer kinase activity"/>
    <property type="evidence" value="ECO:0007669"/>
    <property type="project" value="TreeGrafter"/>
</dbReference>
<dbReference type="PROSITE" id="PS50109">
    <property type="entry name" value="HIS_KIN"/>
    <property type="match status" value="1"/>
</dbReference>
<evidence type="ECO:0000256" key="4">
    <source>
        <dbReference type="ARBA" id="ARBA00022679"/>
    </source>
</evidence>
<dbReference type="InterPro" id="IPR003594">
    <property type="entry name" value="HATPase_dom"/>
</dbReference>
<gene>
    <name evidence="10" type="ORF">TPSD3_16830</name>
</gene>
<dbReference type="InterPro" id="IPR011006">
    <property type="entry name" value="CheY-like_superfamily"/>
</dbReference>
<evidence type="ECO:0000256" key="7">
    <source>
        <dbReference type="SAM" id="Coils"/>
    </source>
</evidence>
<evidence type="ECO:0000313" key="11">
    <source>
        <dbReference type="Proteomes" id="UP000194798"/>
    </source>
</evidence>
<keyword evidence="4" id="KW-0808">Transferase</keyword>
<organism evidence="10 11">
    <name type="scientific">Thioflexithrix psekupsensis</name>
    <dbReference type="NCBI Taxonomy" id="1570016"/>
    <lineage>
        <taxon>Bacteria</taxon>
        <taxon>Pseudomonadati</taxon>
        <taxon>Pseudomonadota</taxon>
        <taxon>Gammaproteobacteria</taxon>
        <taxon>Thiotrichales</taxon>
        <taxon>Thioflexithrix</taxon>
    </lineage>
</organism>
<dbReference type="Pfam" id="PF02518">
    <property type="entry name" value="HATPase_c"/>
    <property type="match status" value="1"/>
</dbReference>
<comment type="caution">
    <text evidence="10">The sequence shown here is derived from an EMBL/GenBank/DDBJ whole genome shotgun (WGS) entry which is preliminary data.</text>
</comment>
<dbReference type="Gene3D" id="3.40.50.2300">
    <property type="match status" value="1"/>
</dbReference>